<dbReference type="OrthoDB" id="5338512at2759"/>
<name>A0A0C4E2K1_MAGP6</name>
<dbReference type="CDD" id="cd12087">
    <property type="entry name" value="TM_EGFR-like"/>
    <property type="match status" value="1"/>
</dbReference>
<evidence type="ECO:0000313" key="7">
    <source>
        <dbReference type="EMBL" id="KLU87647.1"/>
    </source>
</evidence>
<reference evidence="9" key="2">
    <citation type="submission" date="2010-05" db="EMBL/GenBank/DDBJ databases">
        <title>The genome sequence of Magnaporthe poae strain ATCC 64411.</title>
        <authorList>
            <person name="Ma L.-J."/>
            <person name="Dead R."/>
            <person name="Young S."/>
            <person name="Zeng Q."/>
            <person name="Koehrsen M."/>
            <person name="Alvarado L."/>
            <person name="Berlin A."/>
            <person name="Chapman S.B."/>
            <person name="Chen Z."/>
            <person name="Freedman E."/>
            <person name="Gellesch M."/>
            <person name="Goldberg J."/>
            <person name="Griggs A."/>
            <person name="Gujja S."/>
            <person name="Heilman E.R."/>
            <person name="Heiman D."/>
            <person name="Hepburn T."/>
            <person name="Howarth C."/>
            <person name="Jen D."/>
            <person name="Larson L."/>
            <person name="Mehta T."/>
            <person name="Neiman D."/>
            <person name="Pearson M."/>
            <person name="Roberts A."/>
            <person name="Saif S."/>
            <person name="Shea T."/>
            <person name="Shenoy N."/>
            <person name="Sisk P."/>
            <person name="Stolte C."/>
            <person name="Sykes S."/>
            <person name="Walk T."/>
            <person name="White J."/>
            <person name="Yandava C."/>
            <person name="Haas B."/>
            <person name="Nusbaum C."/>
            <person name="Birren B."/>
        </authorList>
    </citation>
    <scope>NUCLEOTIDE SEQUENCE [LARGE SCALE GENOMIC DNA]</scope>
    <source>
        <strain evidence="9">ATCC 64411 / 73-15</strain>
    </source>
</reference>
<dbReference type="EMBL" id="ADBL01001607">
    <property type="status" value="NOT_ANNOTATED_CDS"/>
    <property type="molecule type" value="Genomic_DNA"/>
</dbReference>
<feature type="region of interest" description="Disordered" evidence="5">
    <location>
        <begin position="144"/>
        <end position="230"/>
    </location>
</feature>
<reference evidence="7" key="1">
    <citation type="submission" date="2010-05" db="EMBL/GenBank/DDBJ databases">
        <title>The Genome Sequence of Magnaporthe poae strain ATCC 64411.</title>
        <authorList>
            <consortium name="The Broad Institute Genome Sequencing Platform"/>
            <consortium name="Broad Institute Genome Sequencing Center for Infectious Disease"/>
            <person name="Ma L.-J."/>
            <person name="Dead R."/>
            <person name="Young S."/>
            <person name="Zeng Q."/>
            <person name="Koehrsen M."/>
            <person name="Alvarado L."/>
            <person name="Berlin A."/>
            <person name="Chapman S.B."/>
            <person name="Chen Z."/>
            <person name="Freedman E."/>
            <person name="Gellesch M."/>
            <person name="Goldberg J."/>
            <person name="Griggs A."/>
            <person name="Gujja S."/>
            <person name="Heilman E.R."/>
            <person name="Heiman D."/>
            <person name="Hepburn T."/>
            <person name="Howarth C."/>
            <person name="Jen D."/>
            <person name="Larson L."/>
            <person name="Mehta T."/>
            <person name="Neiman D."/>
            <person name="Pearson M."/>
            <person name="Roberts A."/>
            <person name="Saif S."/>
            <person name="Shea T."/>
            <person name="Shenoy N."/>
            <person name="Sisk P."/>
            <person name="Stolte C."/>
            <person name="Sykes S."/>
            <person name="Walk T."/>
            <person name="White J."/>
            <person name="Yandava C."/>
            <person name="Haas B."/>
            <person name="Nusbaum C."/>
            <person name="Birren B."/>
        </authorList>
    </citation>
    <scope>NUCLEOTIDE SEQUENCE</scope>
    <source>
        <strain evidence="7">ATCC 64411</strain>
    </source>
</reference>
<feature type="transmembrane region" description="Helical" evidence="6">
    <location>
        <begin position="235"/>
        <end position="257"/>
    </location>
</feature>
<dbReference type="InterPro" id="IPR044912">
    <property type="entry name" value="Egfr_JX_dom"/>
</dbReference>
<dbReference type="VEuPathDB" id="FungiDB:MAPG_06642"/>
<evidence type="ECO:0000313" key="9">
    <source>
        <dbReference type="Proteomes" id="UP000011715"/>
    </source>
</evidence>
<proteinExistence type="predicted"/>
<dbReference type="STRING" id="644358.A0A0C4E2K1"/>
<keyword evidence="6" id="KW-0472">Membrane</keyword>
<dbReference type="EC" id="2.7.10.1" evidence="1"/>
<keyword evidence="4" id="KW-0829">Tyrosine-protein kinase</keyword>
<dbReference type="eggNOG" id="ENOG502SF4J">
    <property type="taxonomic scope" value="Eukaryota"/>
</dbReference>
<evidence type="ECO:0000256" key="1">
    <source>
        <dbReference type="ARBA" id="ARBA00011902"/>
    </source>
</evidence>
<dbReference type="Proteomes" id="UP000011715">
    <property type="component" value="Unassembled WGS sequence"/>
</dbReference>
<dbReference type="GO" id="GO:0004714">
    <property type="term" value="F:transmembrane receptor protein tyrosine kinase activity"/>
    <property type="evidence" value="ECO:0007669"/>
    <property type="project" value="UniProtKB-EC"/>
</dbReference>
<keyword evidence="3" id="KW-0418">Kinase</keyword>
<evidence type="ECO:0000256" key="6">
    <source>
        <dbReference type="SAM" id="Phobius"/>
    </source>
</evidence>
<keyword evidence="2" id="KW-0808">Transferase</keyword>
<evidence type="ECO:0000256" key="3">
    <source>
        <dbReference type="ARBA" id="ARBA00022777"/>
    </source>
</evidence>
<evidence type="ECO:0000256" key="4">
    <source>
        <dbReference type="ARBA" id="ARBA00023137"/>
    </source>
</evidence>
<feature type="compositionally biased region" description="Polar residues" evidence="5">
    <location>
        <begin position="151"/>
        <end position="164"/>
    </location>
</feature>
<organism evidence="8 9">
    <name type="scientific">Magnaporthiopsis poae (strain ATCC 64411 / 73-15)</name>
    <name type="common">Kentucky bluegrass fungus</name>
    <name type="synonym">Magnaporthe poae</name>
    <dbReference type="NCBI Taxonomy" id="644358"/>
    <lineage>
        <taxon>Eukaryota</taxon>
        <taxon>Fungi</taxon>
        <taxon>Dikarya</taxon>
        <taxon>Ascomycota</taxon>
        <taxon>Pezizomycotina</taxon>
        <taxon>Sordariomycetes</taxon>
        <taxon>Sordariomycetidae</taxon>
        <taxon>Magnaporthales</taxon>
        <taxon>Magnaporthaceae</taxon>
        <taxon>Magnaporthiopsis</taxon>
    </lineage>
</organism>
<gene>
    <name evidence="7" type="ORF">MAPG_06642</name>
</gene>
<reference evidence="8" key="4">
    <citation type="journal article" date="2015" name="G3 (Bethesda)">
        <title>Genome sequences of three phytopathogenic species of the Magnaporthaceae family of fungi.</title>
        <authorList>
            <person name="Okagaki L.H."/>
            <person name="Nunes C.C."/>
            <person name="Sailsbery J."/>
            <person name="Clay B."/>
            <person name="Brown D."/>
            <person name="John T."/>
            <person name="Oh Y."/>
            <person name="Young N."/>
            <person name="Fitzgerald M."/>
            <person name="Haas B.J."/>
            <person name="Zeng Q."/>
            <person name="Young S."/>
            <person name="Adiconis X."/>
            <person name="Fan L."/>
            <person name="Levin J.Z."/>
            <person name="Mitchell T.K."/>
            <person name="Okubara P.A."/>
            <person name="Farman M.L."/>
            <person name="Kohn L.M."/>
            <person name="Birren B."/>
            <person name="Ma L.-J."/>
            <person name="Dean R.A."/>
        </authorList>
    </citation>
    <scope>NUCLEOTIDE SEQUENCE</scope>
    <source>
        <strain evidence="8">ATCC 64411 / 73-15</strain>
    </source>
</reference>
<dbReference type="OMA" id="DNCARIK"/>
<sequence>MPETRRPRLAMRTALAIAVYAASTAASYIPARSLFLLERQNTCGISGHRQCPGSGVPAGFCCSASDACMMLAGGTTVLCCPQGDNCARIKPISCDVKLQNPASHPESVVKTNVFNVELATCDNGCCPFGYTCSDKICVADANQDTPPGPAKQSSSSRPAPTTSGRAGAISTTSPASGPATSTSPPTSGPATTAPSSGATSSTTNANPSATAIPGSAENVDGTPPPPGNSVTTPSIIGGVVGALMFLIVVAIGIFFCYRRKKKNAGAEAAVASPRSDGTSAGATVGQNYLQYPAPSPARTLTGRTAAAPQIPPIRGMRSCGYGGISPPSTPPMRQPSTESIDVYVDGGRAAPVGRAAGNGGKGGGGAGRRVSTDTTFTALMRQADFPDPRYGAKFVPPAAFATPERRA</sequence>
<dbReference type="EMBL" id="ADBL01001608">
    <property type="status" value="NOT_ANNOTATED_CDS"/>
    <property type="molecule type" value="Genomic_DNA"/>
</dbReference>
<dbReference type="Gene3D" id="6.10.250.2930">
    <property type="match status" value="1"/>
</dbReference>
<dbReference type="AlphaFoldDB" id="A0A0C4E2K1"/>
<accession>A0A0C4E2K1</accession>
<evidence type="ECO:0000256" key="5">
    <source>
        <dbReference type="SAM" id="MobiDB-lite"/>
    </source>
</evidence>
<evidence type="ECO:0000313" key="8">
    <source>
        <dbReference type="EnsemblFungi" id="MAPG_06642T0"/>
    </source>
</evidence>
<keyword evidence="9" id="KW-1185">Reference proteome</keyword>
<evidence type="ECO:0000256" key="2">
    <source>
        <dbReference type="ARBA" id="ARBA00022679"/>
    </source>
</evidence>
<feature type="region of interest" description="Disordered" evidence="5">
    <location>
        <begin position="386"/>
        <end position="407"/>
    </location>
</feature>
<keyword evidence="6" id="KW-0812">Transmembrane</keyword>
<dbReference type="EnsemblFungi" id="MAPG_06642T0">
    <property type="protein sequence ID" value="MAPG_06642T0"/>
    <property type="gene ID" value="MAPG_06642"/>
</dbReference>
<reference evidence="7" key="3">
    <citation type="submission" date="2011-03" db="EMBL/GenBank/DDBJ databases">
        <title>Annotation of Magnaporthe poae ATCC 64411.</title>
        <authorList>
            <person name="Ma L.-J."/>
            <person name="Dead R."/>
            <person name="Young S.K."/>
            <person name="Zeng Q."/>
            <person name="Gargeya S."/>
            <person name="Fitzgerald M."/>
            <person name="Haas B."/>
            <person name="Abouelleil A."/>
            <person name="Alvarado L."/>
            <person name="Arachchi H.M."/>
            <person name="Berlin A."/>
            <person name="Brown A."/>
            <person name="Chapman S.B."/>
            <person name="Chen Z."/>
            <person name="Dunbar C."/>
            <person name="Freedman E."/>
            <person name="Gearin G."/>
            <person name="Gellesch M."/>
            <person name="Goldberg J."/>
            <person name="Griggs A."/>
            <person name="Gujja S."/>
            <person name="Heiman D."/>
            <person name="Howarth C."/>
            <person name="Larson L."/>
            <person name="Lui A."/>
            <person name="MacDonald P.J.P."/>
            <person name="Mehta T."/>
            <person name="Montmayeur A."/>
            <person name="Murphy C."/>
            <person name="Neiman D."/>
            <person name="Pearson M."/>
            <person name="Priest M."/>
            <person name="Roberts A."/>
            <person name="Saif S."/>
            <person name="Shea T."/>
            <person name="Shenoy N."/>
            <person name="Sisk P."/>
            <person name="Stolte C."/>
            <person name="Sykes S."/>
            <person name="Yandava C."/>
            <person name="Wortman J."/>
            <person name="Nusbaum C."/>
            <person name="Birren B."/>
        </authorList>
    </citation>
    <scope>NUCLEOTIDE SEQUENCE</scope>
    <source>
        <strain evidence="7">ATCC 64411</strain>
    </source>
</reference>
<keyword evidence="6" id="KW-1133">Transmembrane helix</keyword>
<protein>
    <recommendedName>
        <fullName evidence="1">receptor protein-tyrosine kinase</fullName>
        <ecNumber evidence="1">2.7.10.1</ecNumber>
    </recommendedName>
</protein>
<feature type="compositionally biased region" description="Low complexity" evidence="5">
    <location>
        <begin position="170"/>
        <end position="211"/>
    </location>
</feature>
<dbReference type="EMBL" id="GL876970">
    <property type="protein sequence ID" value="KLU87647.1"/>
    <property type="molecule type" value="Genomic_DNA"/>
</dbReference>
<reference evidence="8" key="5">
    <citation type="submission" date="2015-06" db="UniProtKB">
        <authorList>
            <consortium name="EnsemblFungi"/>
        </authorList>
    </citation>
    <scope>IDENTIFICATION</scope>
    <source>
        <strain evidence="8">ATCC 64411</strain>
    </source>
</reference>